<dbReference type="Gene3D" id="1.20.1260.10">
    <property type="match status" value="1"/>
</dbReference>
<reference evidence="1" key="1">
    <citation type="submission" date="2016-12" db="EMBL/GenBank/DDBJ databases">
        <title>Draft genome sequence of Roseomonas mucosa strain AU37, isolated from a peripheral intravenous catheter.</title>
        <authorList>
            <person name="Choudhury M.A."/>
            <person name="Sidjabat H.E."/>
            <person name="Wailan A.M."/>
            <person name="Zhang L."/>
            <person name="Marsh N.M."/>
            <person name="Rickard C.M."/>
            <person name="Davies M."/>
            <person name="Mcmillan D.J."/>
        </authorList>
    </citation>
    <scope>NUCLEOTIDE SEQUENCE [LARGE SCALE GENOMIC DNA]</scope>
    <source>
        <strain evidence="1">AU37</strain>
    </source>
</reference>
<dbReference type="STRING" id="207340.APZ41_007640"/>
<gene>
    <name evidence="1" type="ORF">APZ41_007640</name>
</gene>
<dbReference type="EMBL" id="LLWF02000017">
    <property type="protein sequence ID" value="ONH83816.1"/>
    <property type="molecule type" value="Genomic_DNA"/>
</dbReference>
<dbReference type="GO" id="GO:0005829">
    <property type="term" value="C:cytosol"/>
    <property type="evidence" value="ECO:0007669"/>
    <property type="project" value="TreeGrafter"/>
</dbReference>
<proteinExistence type="predicted"/>
<evidence type="ECO:0000313" key="2">
    <source>
        <dbReference type="Proteomes" id="UP000054844"/>
    </source>
</evidence>
<dbReference type="Proteomes" id="UP000054844">
    <property type="component" value="Unassembled WGS sequence"/>
</dbReference>
<dbReference type="InterPro" id="IPR011882">
    <property type="entry name" value="PaaC"/>
</dbReference>
<protein>
    <submittedName>
        <fullName evidence="1">Phenylacetate-CoA oxygenase subunit PaaI</fullName>
    </submittedName>
</protein>
<dbReference type="PANTHER" id="PTHR30458:SF0">
    <property type="entry name" value="1,2-PHENYLACETYL-COA EPOXIDASE, SUBUNIT C"/>
    <property type="match status" value="1"/>
</dbReference>
<dbReference type="OrthoDB" id="9789947at2"/>
<sequence>MATSSIRVRETPPVLHALRRADDALVLGHRLSEWCGHAPMPEEDMALANIALDLIGQARSLYAHAAVLGDEGHDEDGFAYLRESGQYRNLLLVEQPNGDFARTILRQFLYSAFADPYWRAMMRSADPTLAAIAAKSEKESAYHLRHSAEWVIRLGDGTAESHARAAEALALLWPYTSEMFEADAAERALIEAGVAVDPATLRGTWLATVREVLEQATLSMPAPEAWMQSGGRSGRHSEHLGHLLAEMQHLQRTYPGAVW</sequence>
<dbReference type="PIRSF" id="PIRSF037834">
    <property type="entry name" value="PA_CoA_Oase3"/>
    <property type="match status" value="1"/>
</dbReference>
<name>A0A1S8D617_9PROT</name>
<dbReference type="RefSeq" id="WP_058390427.1">
    <property type="nucleotide sequence ID" value="NZ_CP034924.1"/>
</dbReference>
<dbReference type="InterPro" id="IPR012347">
    <property type="entry name" value="Ferritin-like"/>
</dbReference>
<dbReference type="FunFam" id="1.20.1260.10:FF:000012">
    <property type="entry name" value="1,2-phenylacetyl-CoA epoxidase, subunit C"/>
    <property type="match status" value="1"/>
</dbReference>
<accession>A0A1S8D617</accession>
<dbReference type="InterPro" id="IPR009078">
    <property type="entry name" value="Ferritin-like_SF"/>
</dbReference>
<keyword evidence="2" id="KW-1185">Reference proteome</keyword>
<dbReference type="InterPro" id="IPR007814">
    <property type="entry name" value="PaaA_PaaC"/>
</dbReference>
<dbReference type="InterPro" id="IPR052703">
    <property type="entry name" value="Aromatic_CoA_ox/epox"/>
</dbReference>
<dbReference type="Pfam" id="PF05138">
    <property type="entry name" value="PaaA_PaaC"/>
    <property type="match status" value="1"/>
</dbReference>
<dbReference type="AlphaFoldDB" id="A0A1S8D617"/>
<comment type="caution">
    <text evidence="1">The sequence shown here is derived from an EMBL/GenBank/DDBJ whole genome shotgun (WGS) entry which is preliminary data.</text>
</comment>
<dbReference type="NCBIfam" id="TIGR02158">
    <property type="entry name" value="PA_CoA_Oxy3"/>
    <property type="match status" value="1"/>
</dbReference>
<dbReference type="GO" id="GO:0010124">
    <property type="term" value="P:phenylacetate catabolic process"/>
    <property type="evidence" value="ECO:0007669"/>
    <property type="project" value="InterPro"/>
</dbReference>
<organism evidence="1 2">
    <name type="scientific">Roseomonas mucosa</name>
    <dbReference type="NCBI Taxonomy" id="207340"/>
    <lineage>
        <taxon>Bacteria</taxon>
        <taxon>Pseudomonadati</taxon>
        <taxon>Pseudomonadota</taxon>
        <taxon>Alphaproteobacteria</taxon>
        <taxon>Acetobacterales</taxon>
        <taxon>Roseomonadaceae</taxon>
        <taxon>Roseomonas</taxon>
    </lineage>
</organism>
<dbReference type="SUPFAM" id="SSF47240">
    <property type="entry name" value="Ferritin-like"/>
    <property type="match status" value="1"/>
</dbReference>
<dbReference type="PANTHER" id="PTHR30458">
    <property type="entry name" value="PHENYLACETIC ACID DEGRADATION PROTEIN PAA"/>
    <property type="match status" value="1"/>
</dbReference>
<evidence type="ECO:0000313" key="1">
    <source>
        <dbReference type="EMBL" id="ONH83816.1"/>
    </source>
</evidence>